<dbReference type="GO" id="GO:0005549">
    <property type="term" value="F:odorant binding"/>
    <property type="evidence" value="ECO:0007669"/>
    <property type="project" value="InterPro"/>
</dbReference>
<dbReference type="Proteomes" id="UP000691718">
    <property type="component" value="Unassembled WGS sequence"/>
</dbReference>
<protein>
    <submittedName>
        <fullName evidence="2">(apollo) hypothetical protein</fullName>
    </submittedName>
</protein>
<feature type="chain" id="PRO_5035870547" evidence="1">
    <location>
        <begin position="26"/>
        <end position="134"/>
    </location>
</feature>
<keyword evidence="3" id="KW-1185">Reference proteome</keyword>
<reference evidence="2" key="1">
    <citation type="submission" date="2021-04" db="EMBL/GenBank/DDBJ databases">
        <authorList>
            <person name="Tunstrom K."/>
        </authorList>
    </citation>
    <scope>NUCLEOTIDE SEQUENCE</scope>
</reference>
<feature type="signal peptide" evidence="1">
    <location>
        <begin position="1"/>
        <end position="25"/>
    </location>
</feature>
<dbReference type="Pfam" id="PF01395">
    <property type="entry name" value="PBP_GOBP"/>
    <property type="match status" value="1"/>
</dbReference>
<comment type="caution">
    <text evidence="2">The sequence shown here is derived from an EMBL/GenBank/DDBJ whole genome shotgun (WGS) entry which is preliminary data.</text>
</comment>
<dbReference type="AlphaFoldDB" id="A0A8S3X326"/>
<organism evidence="2 3">
    <name type="scientific">Parnassius apollo</name>
    <name type="common">Apollo butterfly</name>
    <name type="synonym">Papilio apollo</name>
    <dbReference type="NCBI Taxonomy" id="110799"/>
    <lineage>
        <taxon>Eukaryota</taxon>
        <taxon>Metazoa</taxon>
        <taxon>Ecdysozoa</taxon>
        <taxon>Arthropoda</taxon>
        <taxon>Hexapoda</taxon>
        <taxon>Insecta</taxon>
        <taxon>Pterygota</taxon>
        <taxon>Neoptera</taxon>
        <taxon>Endopterygota</taxon>
        <taxon>Lepidoptera</taxon>
        <taxon>Glossata</taxon>
        <taxon>Ditrysia</taxon>
        <taxon>Papilionoidea</taxon>
        <taxon>Papilionidae</taxon>
        <taxon>Parnassiinae</taxon>
        <taxon>Parnassini</taxon>
        <taxon>Parnassius</taxon>
        <taxon>Parnassius</taxon>
    </lineage>
</organism>
<name>A0A8S3X326_PARAO</name>
<evidence type="ECO:0000313" key="2">
    <source>
        <dbReference type="EMBL" id="CAG4990919.1"/>
    </source>
</evidence>
<evidence type="ECO:0000313" key="3">
    <source>
        <dbReference type="Proteomes" id="UP000691718"/>
    </source>
</evidence>
<evidence type="ECO:0000256" key="1">
    <source>
        <dbReference type="SAM" id="SignalP"/>
    </source>
</evidence>
<accession>A0A8S3X326</accession>
<gene>
    <name evidence="2" type="ORF">PAPOLLO_LOCUS12038</name>
</gene>
<dbReference type="InterPro" id="IPR006170">
    <property type="entry name" value="PBP/GOBP"/>
</dbReference>
<proteinExistence type="predicted"/>
<sequence>MSWRLVPSAALAAAIVLLSTYQASAECKNCIALDKEGRSLLRAHWEACRGSDVRLQAYCALRRCKLIAKDGKLRKAALAHVARGLPADVTKVLERCANQTGDTPQEMAWNIFRCAFDPKSLHIDVTTTEATGDN</sequence>
<dbReference type="OrthoDB" id="7460238at2759"/>
<dbReference type="EMBL" id="CAJQZP010000881">
    <property type="protein sequence ID" value="CAG4990919.1"/>
    <property type="molecule type" value="Genomic_DNA"/>
</dbReference>
<keyword evidence="1" id="KW-0732">Signal</keyword>
<dbReference type="CDD" id="cd23992">
    <property type="entry name" value="PBP_GOBP"/>
    <property type="match status" value="1"/>
</dbReference>